<accession>M0P716</accession>
<dbReference type="STRING" id="1227482.C469_00200"/>
<keyword evidence="6" id="KW-1185">Reference proteome</keyword>
<dbReference type="InterPro" id="IPR008972">
    <property type="entry name" value="Cupredoxin"/>
</dbReference>
<feature type="domain" description="Blue (type 1) copper" evidence="4">
    <location>
        <begin position="112"/>
        <end position="192"/>
    </location>
</feature>
<dbReference type="Pfam" id="PF00127">
    <property type="entry name" value="Copper-bind"/>
    <property type="match status" value="1"/>
</dbReference>
<dbReference type="SUPFAM" id="SSF49503">
    <property type="entry name" value="Cupredoxins"/>
    <property type="match status" value="1"/>
</dbReference>
<dbReference type="AlphaFoldDB" id="M0P716"/>
<evidence type="ECO:0000313" key="5">
    <source>
        <dbReference type="EMBL" id="EMA64630.1"/>
    </source>
</evidence>
<feature type="compositionally biased region" description="Acidic residues" evidence="3">
    <location>
        <begin position="40"/>
        <end position="72"/>
    </location>
</feature>
<dbReference type="GO" id="GO:0005507">
    <property type="term" value="F:copper ion binding"/>
    <property type="evidence" value="ECO:0007669"/>
    <property type="project" value="InterPro"/>
</dbReference>
<dbReference type="GO" id="GO:0009055">
    <property type="term" value="F:electron transfer activity"/>
    <property type="evidence" value="ECO:0007669"/>
    <property type="project" value="InterPro"/>
</dbReference>
<organism evidence="5 6">
    <name type="scientific">Halorubrum lipolyticum DSM 21995</name>
    <dbReference type="NCBI Taxonomy" id="1227482"/>
    <lineage>
        <taxon>Archaea</taxon>
        <taxon>Methanobacteriati</taxon>
        <taxon>Methanobacteriota</taxon>
        <taxon>Stenosarchaea group</taxon>
        <taxon>Halobacteria</taxon>
        <taxon>Halobacteriales</taxon>
        <taxon>Haloferacaceae</taxon>
        <taxon>Halorubrum</taxon>
    </lineage>
</organism>
<name>M0P716_9EURY</name>
<keyword evidence="2" id="KW-0186">Copper</keyword>
<evidence type="ECO:0000259" key="4">
    <source>
        <dbReference type="Pfam" id="PF00127"/>
    </source>
</evidence>
<reference evidence="5 6" key="1">
    <citation type="journal article" date="2014" name="PLoS Genet.">
        <title>Phylogenetically driven sequencing of extremely halophilic archaea reveals strategies for static and dynamic osmo-response.</title>
        <authorList>
            <person name="Becker E.A."/>
            <person name="Seitzer P.M."/>
            <person name="Tritt A."/>
            <person name="Larsen D."/>
            <person name="Krusor M."/>
            <person name="Yao A.I."/>
            <person name="Wu D."/>
            <person name="Madern D."/>
            <person name="Eisen J.A."/>
            <person name="Darling A.E."/>
            <person name="Facciotti M.T."/>
        </authorList>
    </citation>
    <scope>NUCLEOTIDE SEQUENCE [LARGE SCALE GENOMIC DNA]</scope>
    <source>
        <strain evidence="5 6">DSM 21995</strain>
    </source>
</reference>
<protein>
    <submittedName>
        <fullName evidence="5">Halocyanin</fullName>
    </submittedName>
</protein>
<proteinExistence type="predicted"/>
<dbReference type="Proteomes" id="UP000011650">
    <property type="component" value="Unassembled WGS sequence"/>
</dbReference>
<dbReference type="Gene3D" id="2.60.40.420">
    <property type="entry name" value="Cupredoxins - blue copper proteins"/>
    <property type="match status" value="1"/>
</dbReference>
<evidence type="ECO:0000256" key="1">
    <source>
        <dbReference type="ARBA" id="ARBA00022723"/>
    </source>
</evidence>
<feature type="compositionally biased region" description="Polar residues" evidence="3">
    <location>
        <begin position="27"/>
        <end position="39"/>
    </location>
</feature>
<evidence type="ECO:0000256" key="2">
    <source>
        <dbReference type="ARBA" id="ARBA00023008"/>
    </source>
</evidence>
<dbReference type="PROSITE" id="PS51318">
    <property type="entry name" value="TAT"/>
    <property type="match status" value="1"/>
</dbReference>
<evidence type="ECO:0000313" key="6">
    <source>
        <dbReference type="Proteomes" id="UP000011650"/>
    </source>
</evidence>
<gene>
    <name evidence="5" type="ORF">C469_00200</name>
</gene>
<feature type="compositionally biased region" description="Low complexity" evidence="3">
    <location>
        <begin position="11"/>
        <end position="24"/>
    </location>
</feature>
<dbReference type="RefSeq" id="WP_008002738.1">
    <property type="nucleotide sequence ID" value="NZ_AOJG01000001.1"/>
</dbReference>
<feature type="compositionally biased region" description="Low complexity" evidence="3">
    <location>
        <begin position="73"/>
        <end position="83"/>
    </location>
</feature>
<dbReference type="NCBIfam" id="TIGR03102">
    <property type="entry name" value="halo_cynanin"/>
    <property type="match status" value="1"/>
</dbReference>
<dbReference type="InterPro" id="IPR017533">
    <property type="entry name" value="Halocyanin"/>
</dbReference>
<dbReference type="InterPro" id="IPR006311">
    <property type="entry name" value="TAT_signal"/>
</dbReference>
<evidence type="ECO:0000256" key="3">
    <source>
        <dbReference type="SAM" id="MobiDB-lite"/>
    </source>
</evidence>
<dbReference type="PROSITE" id="PS51257">
    <property type="entry name" value="PROKAR_LIPOPROTEIN"/>
    <property type="match status" value="1"/>
</dbReference>
<sequence length="194" mass="20229">MADTHSRRAFLATTGTTASLALAGCSDATNDSESTTPSDEPTEDSGDGEDREDGGDGEDGGDSGDNVSDDDTSTNTSNTTNTETETEKSWIENANNYSGIEDRTGESSVLIEVGAGDAGLSFDPPAIRVSSGTTISWKWVGDNVHKVVAEDGSFESSTDGLTYSRTFAEPKEVRYVCAPHQGVGMIGLIIVESG</sequence>
<comment type="caution">
    <text evidence="5">The sequence shown here is derived from an EMBL/GenBank/DDBJ whole genome shotgun (WGS) entry which is preliminary data.</text>
</comment>
<dbReference type="EMBL" id="AOJG01000001">
    <property type="protein sequence ID" value="EMA64630.1"/>
    <property type="molecule type" value="Genomic_DNA"/>
</dbReference>
<keyword evidence="1" id="KW-0479">Metal-binding</keyword>
<feature type="region of interest" description="Disordered" evidence="3">
    <location>
        <begin position="1"/>
        <end position="101"/>
    </location>
</feature>
<dbReference type="InterPro" id="IPR000923">
    <property type="entry name" value="BlueCu_1"/>
</dbReference>
<dbReference type="OrthoDB" id="11088at2157"/>